<feature type="transmembrane region" description="Helical" evidence="10">
    <location>
        <begin position="379"/>
        <end position="406"/>
    </location>
</feature>
<feature type="transmembrane region" description="Helical" evidence="10">
    <location>
        <begin position="308"/>
        <end position="327"/>
    </location>
</feature>
<feature type="transmembrane region" description="Helical" evidence="10">
    <location>
        <begin position="260"/>
        <end position="282"/>
    </location>
</feature>
<comment type="caution">
    <text evidence="14">The sequence shown here is derived from an EMBL/GenBank/DDBJ whole genome shotgun (WGS) entry which is preliminary data.</text>
</comment>
<feature type="transmembrane region" description="Helical" evidence="10">
    <location>
        <begin position="102"/>
        <end position="123"/>
    </location>
</feature>
<evidence type="ECO:0000256" key="1">
    <source>
        <dbReference type="ARBA" id="ARBA00004651"/>
    </source>
</evidence>
<evidence type="ECO:0000256" key="9">
    <source>
        <dbReference type="ARBA" id="ARBA00023136"/>
    </source>
</evidence>
<comment type="similarity">
    <text evidence="2 10">Belongs to the HAK/KUP transporter (TC 2.A.72.3) family.</text>
</comment>
<evidence type="ECO:0000313" key="15">
    <source>
        <dbReference type="Proteomes" id="UP000197138"/>
    </source>
</evidence>
<gene>
    <name evidence="14" type="ORF">CDL15_Pgr011384</name>
</gene>
<comment type="subcellular location">
    <subcellularLocation>
        <location evidence="1">Cell membrane</location>
        <topology evidence="1">Multi-pass membrane protein</topology>
    </subcellularLocation>
    <subcellularLocation>
        <location evidence="10">Membrane</location>
        <topology evidence="10">Multi-pass membrane protein</topology>
    </subcellularLocation>
</comment>
<keyword evidence="8 10" id="KW-0406">Ion transport</keyword>
<feature type="transmembrane region" description="Helical" evidence="10">
    <location>
        <begin position="431"/>
        <end position="451"/>
    </location>
</feature>
<dbReference type="Proteomes" id="UP000197138">
    <property type="component" value="Unassembled WGS sequence"/>
</dbReference>
<feature type="transmembrane region" description="Helical" evidence="10">
    <location>
        <begin position="339"/>
        <end position="359"/>
    </location>
</feature>
<evidence type="ECO:0000256" key="7">
    <source>
        <dbReference type="ARBA" id="ARBA00022989"/>
    </source>
</evidence>
<feature type="domain" description="K+ potassium transporter integral membrane" evidence="12">
    <location>
        <begin position="68"/>
        <end position="557"/>
    </location>
</feature>
<dbReference type="GO" id="GO:0015079">
    <property type="term" value="F:potassium ion transmembrane transporter activity"/>
    <property type="evidence" value="ECO:0007669"/>
    <property type="project" value="UniProtKB-UniRule"/>
</dbReference>
<accession>A0A218WEJ3</accession>
<dbReference type="EMBL" id="MTKT01004486">
    <property type="protein sequence ID" value="OWM71257.1"/>
    <property type="molecule type" value="Genomic_DNA"/>
</dbReference>
<feature type="domain" description="K+ potassium transporter C-terminal" evidence="13">
    <location>
        <begin position="864"/>
        <end position="921"/>
    </location>
</feature>
<dbReference type="InterPro" id="IPR053952">
    <property type="entry name" value="K_trans_C"/>
</dbReference>
<keyword evidence="6 10" id="KW-0630">Potassium</keyword>
<feature type="transmembrane region" description="Helical" evidence="10">
    <location>
        <begin position="796"/>
        <end position="816"/>
    </location>
</feature>
<dbReference type="NCBIfam" id="TIGR00794">
    <property type="entry name" value="kup"/>
    <property type="match status" value="1"/>
</dbReference>
<dbReference type="InterPro" id="IPR003855">
    <property type="entry name" value="K+_transporter"/>
</dbReference>
<proteinExistence type="inferred from homology"/>
<feature type="transmembrane region" description="Helical" evidence="10">
    <location>
        <begin position="236"/>
        <end position="253"/>
    </location>
</feature>
<feature type="transmembrane region" description="Helical" evidence="10">
    <location>
        <begin position="463"/>
        <end position="484"/>
    </location>
</feature>
<organism evidence="14 15">
    <name type="scientific">Punica granatum</name>
    <name type="common">Pomegranate</name>
    <dbReference type="NCBI Taxonomy" id="22663"/>
    <lineage>
        <taxon>Eukaryota</taxon>
        <taxon>Viridiplantae</taxon>
        <taxon>Streptophyta</taxon>
        <taxon>Embryophyta</taxon>
        <taxon>Tracheophyta</taxon>
        <taxon>Spermatophyta</taxon>
        <taxon>Magnoliopsida</taxon>
        <taxon>eudicotyledons</taxon>
        <taxon>Gunneridae</taxon>
        <taxon>Pentapetalae</taxon>
        <taxon>rosids</taxon>
        <taxon>malvids</taxon>
        <taxon>Myrtales</taxon>
        <taxon>Lythraceae</taxon>
        <taxon>Punica</taxon>
    </lineage>
</organism>
<evidence type="ECO:0000256" key="4">
    <source>
        <dbReference type="ARBA" id="ARBA00022538"/>
    </source>
</evidence>
<dbReference type="GO" id="GO:0005886">
    <property type="term" value="C:plasma membrane"/>
    <property type="evidence" value="ECO:0007669"/>
    <property type="project" value="UniProtKB-SubCell"/>
</dbReference>
<feature type="domain" description="K+ potassium transporter integral membrane" evidence="12">
    <location>
        <begin position="743"/>
        <end position="831"/>
    </location>
</feature>
<dbReference type="PANTHER" id="PTHR30540:SF117">
    <property type="entry name" value="POTASSIUM TRANSPORTER"/>
    <property type="match status" value="1"/>
</dbReference>
<keyword evidence="5 10" id="KW-0812">Transmembrane</keyword>
<dbReference type="Pfam" id="PF22776">
    <property type="entry name" value="K_trans_C"/>
    <property type="match status" value="1"/>
</dbReference>
<feature type="transmembrane region" description="Helical" evidence="10">
    <location>
        <begin position="192"/>
        <end position="224"/>
    </location>
</feature>
<evidence type="ECO:0000256" key="5">
    <source>
        <dbReference type="ARBA" id="ARBA00022692"/>
    </source>
</evidence>
<keyword evidence="9 10" id="KW-0472">Membrane</keyword>
<comment type="function">
    <text evidence="10">Potassium transporter.</text>
</comment>
<evidence type="ECO:0000259" key="13">
    <source>
        <dbReference type="Pfam" id="PF22776"/>
    </source>
</evidence>
<name>A0A218WEJ3_PUNGR</name>
<evidence type="ECO:0000256" key="10">
    <source>
        <dbReference type="RuleBase" id="RU321113"/>
    </source>
</evidence>
<evidence type="ECO:0000256" key="3">
    <source>
        <dbReference type="ARBA" id="ARBA00022448"/>
    </source>
</evidence>
<reference evidence="15" key="1">
    <citation type="journal article" date="2017" name="Plant J.">
        <title>The pomegranate (Punica granatum L.) genome and the genomics of punicalagin biosynthesis.</title>
        <authorList>
            <person name="Qin G."/>
            <person name="Xu C."/>
            <person name="Ming R."/>
            <person name="Tang H."/>
            <person name="Guyot R."/>
            <person name="Kramer E.M."/>
            <person name="Hu Y."/>
            <person name="Yi X."/>
            <person name="Qi Y."/>
            <person name="Xu X."/>
            <person name="Gao Z."/>
            <person name="Pan H."/>
            <person name="Jian J."/>
            <person name="Tian Y."/>
            <person name="Yue Z."/>
            <person name="Xu Y."/>
        </authorList>
    </citation>
    <scope>NUCLEOTIDE SEQUENCE [LARGE SCALE GENOMIC DNA]</scope>
    <source>
        <strain evidence="15">cv. Dabenzi</strain>
    </source>
</reference>
<protein>
    <recommendedName>
        <fullName evidence="10">Potassium transporter</fullName>
    </recommendedName>
</protein>
<evidence type="ECO:0000313" key="14">
    <source>
        <dbReference type="EMBL" id="OWM71257.1"/>
    </source>
</evidence>
<dbReference type="PANTHER" id="PTHR30540">
    <property type="entry name" value="OSMOTIC STRESS POTASSIUM TRANSPORTER"/>
    <property type="match status" value="1"/>
</dbReference>
<evidence type="ECO:0000256" key="6">
    <source>
        <dbReference type="ARBA" id="ARBA00022958"/>
    </source>
</evidence>
<sequence length="946" mass="105294">MEQGDSPVEEGSSASSPERDGPMAGESISKSSIRSMPRVNKFDTFDFEAGRNSLGHNEGLSWVMITKLAVQSIGVVYGDLGTSPLYVLPGIFPNGIKDNEDILGALSLIFYSIVIIFMLKYVWIVLSANDHGDGGTFALYSLICRYAKTSLIPNQQKEDREISNYRLQLPDRRQKRASMVKSWLENSIRAKYFLLLTTMLGTSMVIGDGILTPCISVLSAVGGIKMAASSLTDNTVMWISVGILVFLFSIQRFGTHRVGYTFAPILSLWFVSIALIGIFNFVNHDPSVIKALNPAYIIAYFKRNHKEAWISLGGVILCLTGSEALFADLGHFYIRSIQVSSCGLVFPAIVLAYFGQASYLRKHPEGVSTAFYSSMPKPVYWPMFVLAVLAAIIASQSLISAAFAIVKQSVALGCFPRVKVIHTSNKVEGQIYIPEINAFLMVACVGVTLGFKNTLQMGNAYGIAVGSVFVITSFFLIIVMIMIWKTRIIYILAYIMTIGVIELVFLSSVLYKFMDGGFLPLIFSFLMVIVMFVWFYGYRKKYYYELDNKVSADELIKVASSKNIRRVPGLALFYSELVQGITPMFTHYVANVPALHSVLVFVTIKSLPISHVSLEERFLFVRLEPQDLAIYRCVVRYGYRDVGMEHGVFEEMLVCQLKEFIENVELDLDRQSSKVESGDQEGIRRDRGLVDEALKNGGITYLMGESELVAVKGSAPADRVMINCLFAWLKSFVRQQDQVFMLPLYWPMFVLAVLVAIIASQSLISAAFAIVKQSVALGCFPRVKVIHTSNKVEGQIYIPEINAFLMVACVGVTLGFKNTIQMGNAYGIGVGSVLKKYYYEQDNKVSADELIKVASSTNIRWVQGLALCFSKLVQGITTMFTHYVANVPALHSVLVFVTIKSLPVSHVSLQERFVFVRLEPQDLAIYSKTNYTKVIHAINILKKCYS</sequence>
<evidence type="ECO:0000259" key="12">
    <source>
        <dbReference type="Pfam" id="PF02705"/>
    </source>
</evidence>
<keyword evidence="4 10" id="KW-0633">Potassium transport</keyword>
<feature type="transmembrane region" description="Helical" evidence="10">
    <location>
        <begin position="517"/>
        <end position="536"/>
    </location>
</feature>
<dbReference type="InterPro" id="IPR053951">
    <property type="entry name" value="K_trans_N"/>
</dbReference>
<evidence type="ECO:0000256" key="8">
    <source>
        <dbReference type="ARBA" id="ARBA00023065"/>
    </source>
</evidence>
<keyword evidence="3" id="KW-0813">Transport</keyword>
<feature type="region of interest" description="Disordered" evidence="11">
    <location>
        <begin position="1"/>
        <end position="31"/>
    </location>
</feature>
<dbReference type="Pfam" id="PF02705">
    <property type="entry name" value="K_trans"/>
    <property type="match status" value="2"/>
</dbReference>
<dbReference type="AlphaFoldDB" id="A0A218WEJ3"/>
<feature type="transmembrane region" description="Helical" evidence="10">
    <location>
        <begin position="491"/>
        <end position="511"/>
    </location>
</feature>
<keyword evidence="7 10" id="KW-1133">Transmembrane helix</keyword>
<feature type="transmembrane region" description="Helical" evidence="10">
    <location>
        <begin position="744"/>
        <end position="771"/>
    </location>
</feature>
<evidence type="ECO:0000256" key="11">
    <source>
        <dbReference type="SAM" id="MobiDB-lite"/>
    </source>
</evidence>
<evidence type="ECO:0000256" key="2">
    <source>
        <dbReference type="ARBA" id="ARBA00008440"/>
    </source>
</evidence>
<comment type="caution">
    <text evidence="10">Lacks conserved residue(s) required for the propagation of feature annotation.</text>
</comment>